<proteinExistence type="predicted"/>
<dbReference type="GO" id="GO:0005096">
    <property type="term" value="F:GTPase activator activity"/>
    <property type="evidence" value="ECO:0007669"/>
    <property type="project" value="InterPro"/>
</dbReference>
<evidence type="ECO:0000313" key="4">
    <source>
        <dbReference type="WBParaSite" id="nRc.2.0.1.t05146-RA"/>
    </source>
</evidence>
<dbReference type="Pfam" id="PF09311">
    <property type="entry name" value="Rab5-bind"/>
    <property type="match status" value="1"/>
</dbReference>
<name>A0A915HUC4_ROMCU</name>
<protein>
    <submittedName>
        <fullName evidence="4">Rabaptin GTPase-Rab5 binding domain-containing protein</fullName>
    </submittedName>
</protein>
<organism evidence="3 4">
    <name type="scientific">Romanomermis culicivorax</name>
    <name type="common">Nematode worm</name>
    <dbReference type="NCBI Taxonomy" id="13658"/>
    <lineage>
        <taxon>Eukaryota</taxon>
        <taxon>Metazoa</taxon>
        <taxon>Ecdysozoa</taxon>
        <taxon>Nematoda</taxon>
        <taxon>Enoplea</taxon>
        <taxon>Dorylaimia</taxon>
        <taxon>Mermithida</taxon>
        <taxon>Mermithoidea</taxon>
        <taxon>Mermithidae</taxon>
        <taxon>Romanomermis</taxon>
    </lineage>
</organism>
<reference evidence="4" key="1">
    <citation type="submission" date="2022-11" db="UniProtKB">
        <authorList>
            <consortium name="WormBaseParasite"/>
        </authorList>
    </citation>
    <scope>IDENTIFICATION</scope>
</reference>
<accession>A0A915HUC4</accession>
<keyword evidence="1" id="KW-0175">Coiled coil</keyword>
<keyword evidence="3" id="KW-1185">Reference proteome</keyword>
<evidence type="ECO:0000256" key="1">
    <source>
        <dbReference type="SAM" id="Coils"/>
    </source>
</evidence>
<dbReference type="GO" id="GO:0006897">
    <property type="term" value="P:endocytosis"/>
    <property type="evidence" value="ECO:0007669"/>
    <property type="project" value="InterPro"/>
</dbReference>
<dbReference type="WBParaSite" id="nRc.2.0.1.t05146-RA">
    <property type="protein sequence ID" value="nRc.2.0.1.t05146-RA"/>
    <property type="gene ID" value="nRc.2.0.1.g05146"/>
</dbReference>
<dbReference type="AlphaFoldDB" id="A0A915HUC4"/>
<evidence type="ECO:0000259" key="2">
    <source>
        <dbReference type="Pfam" id="PF09311"/>
    </source>
</evidence>
<dbReference type="Proteomes" id="UP000887565">
    <property type="component" value="Unplaced"/>
</dbReference>
<feature type="domain" description="Rabaptin GTPase-Rab5 binding" evidence="2">
    <location>
        <begin position="155"/>
        <end position="336"/>
    </location>
</feature>
<dbReference type="InterPro" id="IPR015390">
    <property type="entry name" value="Rabaptin_Rab5-bd_dom"/>
</dbReference>
<dbReference type="InterPro" id="IPR003914">
    <property type="entry name" value="Rabaptin"/>
</dbReference>
<evidence type="ECO:0000313" key="3">
    <source>
        <dbReference type="Proteomes" id="UP000887565"/>
    </source>
</evidence>
<feature type="coiled-coil region" evidence="1">
    <location>
        <begin position="211"/>
        <end position="238"/>
    </location>
</feature>
<dbReference type="PANTHER" id="PTHR31179">
    <property type="entry name" value="RAB GTPASE-BINDING EFFECTOR PROTEIN"/>
    <property type="match status" value="1"/>
</dbReference>
<dbReference type="PANTHER" id="PTHR31179:SF7">
    <property type="entry name" value="FYVE-TYPE DOMAIN-CONTAINING PROTEIN"/>
    <property type="match status" value="1"/>
</dbReference>
<feature type="coiled-coil region" evidence="1">
    <location>
        <begin position="158"/>
        <end position="185"/>
    </location>
</feature>
<sequence>FQISGYFVLSGYPKIRISDEHPYCETRHSEKKCHDTAGPVVCITLIMQDDEQSMVNRLTDIVSSESLEYVICDVQQLKKSRSWSSSSPQNCKSQSLHSIGNALFASSYNSDILRKNLLPFATHQENANSTDFSHNRNATLLDQNLRRNVLSVTGCEMCANYEIKMQQLQDNEKRLRQQLTSNQSVMENFKTELTSEKILRSENERKFADMNVEFSNELQSLRRLLHNVESKFQQNEQLFDEKWQDCQQKFKEATAKSKILKSKMEGVQNRYENLLGKHRTPVDAMTREAIDLPQTVEELHVYCLRLREELIEAKIAKDHLEETLKSELLFAKDQRQYLN</sequence>